<dbReference type="InParanoid" id="A0A0C3FBQ9"/>
<dbReference type="PANTHER" id="PTHR45348">
    <property type="entry name" value="HYPOTHETICAL OXIDOREDUCTASE (EUROFUNG)"/>
    <property type="match status" value="1"/>
</dbReference>
<evidence type="ECO:0000313" key="2">
    <source>
        <dbReference type="EMBL" id="KIM77131.1"/>
    </source>
</evidence>
<dbReference type="InterPro" id="IPR013149">
    <property type="entry name" value="ADH-like_C"/>
</dbReference>
<dbReference type="InterPro" id="IPR036291">
    <property type="entry name" value="NAD(P)-bd_dom_sf"/>
</dbReference>
<evidence type="ECO:0000313" key="3">
    <source>
        <dbReference type="Proteomes" id="UP000054166"/>
    </source>
</evidence>
<keyword evidence="3" id="KW-1185">Reference proteome</keyword>
<dbReference type="GO" id="GO:0016651">
    <property type="term" value="F:oxidoreductase activity, acting on NAD(P)H"/>
    <property type="evidence" value="ECO:0007669"/>
    <property type="project" value="InterPro"/>
</dbReference>
<dbReference type="SMART" id="SM00829">
    <property type="entry name" value="PKS_ER"/>
    <property type="match status" value="1"/>
</dbReference>
<dbReference type="InterPro" id="IPR011032">
    <property type="entry name" value="GroES-like_sf"/>
</dbReference>
<organism evidence="2 3">
    <name type="scientific">Piloderma croceum (strain F 1598)</name>
    <dbReference type="NCBI Taxonomy" id="765440"/>
    <lineage>
        <taxon>Eukaryota</taxon>
        <taxon>Fungi</taxon>
        <taxon>Dikarya</taxon>
        <taxon>Basidiomycota</taxon>
        <taxon>Agaricomycotina</taxon>
        <taxon>Agaricomycetes</taxon>
        <taxon>Agaricomycetidae</taxon>
        <taxon>Atheliales</taxon>
        <taxon>Atheliaceae</taxon>
        <taxon>Piloderma</taxon>
    </lineage>
</organism>
<dbReference type="HOGENOM" id="CLU_026673_16_5_1"/>
<dbReference type="OrthoDB" id="3233595at2759"/>
<dbReference type="InterPro" id="IPR047122">
    <property type="entry name" value="Trans-enoyl_RdTase-like"/>
</dbReference>
<dbReference type="AlphaFoldDB" id="A0A0C3FBQ9"/>
<dbReference type="PANTHER" id="PTHR45348:SF2">
    <property type="entry name" value="ZINC-TYPE ALCOHOL DEHYDROGENASE-LIKE PROTEIN C2E1P3.01"/>
    <property type="match status" value="1"/>
</dbReference>
<dbReference type="SUPFAM" id="SSF51735">
    <property type="entry name" value="NAD(P)-binding Rossmann-fold domains"/>
    <property type="match status" value="1"/>
</dbReference>
<accession>A0A0C3FBQ9</accession>
<dbReference type="EMBL" id="KN833028">
    <property type="protein sequence ID" value="KIM77131.1"/>
    <property type="molecule type" value="Genomic_DNA"/>
</dbReference>
<proteinExistence type="predicted"/>
<dbReference type="Proteomes" id="UP000054166">
    <property type="component" value="Unassembled WGS sequence"/>
</dbReference>
<feature type="domain" description="Enoyl reductase (ER)" evidence="1">
    <location>
        <begin position="22"/>
        <end position="332"/>
    </location>
</feature>
<reference evidence="2 3" key="1">
    <citation type="submission" date="2014-04" db="EMBL/GenBank/DDBJ databases">
        <authorList>
            <consortium name="DOE Joint Genome Institute"/>
            <person name="Kuo A."/>
            <person name="Tarkka M."/>
            <person name="Buscot F."/>
            <person name="Kohler A."/>
            <person name="Nagy L.G."/>
            <person name="Floudas D."/>
            <person name="Copeland A."/>
            <person name="Barry K.W."/>
            <person name="Cichocki N."/>
            <person name="Veneault-Fourrey C."/>
            <person name="LaButti K."/>
            <person name="Lindquist E.A."/>
            <person name="Lipzen A."/>
            <person name="Lundell T."/>
            <person name="Morin E."/>
            <person name="Murat C."/>
            <person name="Sun H."/>
            <person name="Tunlid A."/>
            <person name="Henrissat B."/>
            <person name="Grigoriev I.V."/>
            <person name="Hibbett D.S."/>
            <person name="Martin F."/>
            <person name="Nordberg H.P."/>
            <person name="Cantor M.N."/>
            <person name="Hua S.X."/>
        </authorList>
    </citation>
    <scope>NUCLEOTIDE SEQUENCE [LARGE SCALE GENOMIC DNA]</scope>
    <source>
        <strain evidence="2 3">F 1598</strain>
    </source>
</reference>
<dbReference type="Gene3D" id="3.90.180.10">
    <property type="entry name" value="Medium-chain alcohol dehydrogenases, catalytic domain"/>
    <property type="match status" value="1"/>
</dbReference>
<dbReference type="Pfam" id="PF08240">
    <property type="entry name" value="ADH_N"/>
    <property type="match status" value="1"/>
</dbReference>
<dbReference type="SUPFAM" id="SSF50129">
    <property type="entry name" value="GroES-like"/>
    <property type="match status" value="1"/>
</dbReference>
<name>A0A0C3FBQ9_PILCF</name>
<dbReference type="Pfam" id="PF00107">
    <property type="entry name" value="ADH_zinc_N"/>
    <property type="match status" value="1"/>
</dbReference>
<evidence type="ECO:0000259" key="1">
    <source>
        <dbReference type="SMART" id="SM00829"/>
    </source>
</evidence>
<dbReference type="InterPro" id="IPR013154">
    <property type="entry name" value="ADH-like_N"/>
</dbReference>
<reference evidence="3" key="2">
    <citation type="submission" date="2015-01" db="EMBL/GenBank/DDBJ databases">
        <title>Evolutionary Origins and Diversification of the Mycorrhizal Mutualists.</title>
        <authorList>
            <consortium name="DOE Joint Genome Institute"/>
            <consortium name="Mycorrhizal Genomics Consortium"/>
            <person name="Kohler A."/>
            <person name="Kuo A."/>
            <person name="Nagy L.G."/>
            <person name="Floudas D."/>
            <person name="Copeland A."/>
            <person name="Barry K.W."/>
            <person name="Cichocki N."/>
            <person name="Veneault-Fourrey C."/>
            <person name="LaButti K."/>
            <person name="Lindquist E.A."/>
            <person name="Lipzen A."/>
            <person name="Lundell T."/>
            <person name="Morin E."/>
            <person name="Murat C."/>
            <person name="Riley R."/>
            <person name="Ohm R."/>
            <person name="Sun H."/>
            <person name="Tunlid A."/>
            <person name="Henrissat B."/>
            <person name="Grigoriev I.V."/>
            <person name="Hibbett D.S."/>
            <person name="Martin F."/>
        </authorList>
    </citation>
    <scope>NUCLEOTIDE SEQUENCE [LARGE SCALE GENOMIC DNA]</scope>
    <source>
        <strain evidence="3">F 1598</strain>
    </source>
</reference>
<dbReference type="STRING" id="765440.A0A0C3FBQ9"/>
<dbReference type="CDD" id="cd08249">
    <property type="entry name" value="enoyl_reductase_like"/>
    <property type="match status" value="1"/>
</dbReference>
<sequence>MPSQLALPDVPRKTQRALILRGPKQRYELVDDWPLPLIESPNEVLIRIEAIGLNPIDWKSVDFGFAIPTLPAVNGRDLAGVIVDVGPAVKRLKKGDKVFGPSTQYRDYRTSAFQSYAVTLDHCLGIIPPTLTFEQASAISVGVVTAALALGSSFGIKIHGFSPRELAIGADGENKEWMRKSPRRHGSNPDETFDRTTAAMSAITFASSTLEMAPVCQRHHQGEWLLIWGASSVTGSFAAQFAKAAGMRVIAVADHNRHGQRLMTIGVERIIDRASPEAAVAEIRRLTNGSLRYAIDCVGKTTAKYAIESLDATRQTYIVGLTGLPQEVPNNVQLCSVASNLVPHG</sequence>
<dbReference type="InterPro" id="IPR020843">
    <property type="entry name" value="ER"/>
</dbReference>
<gene>
    <name evidence="2" type="ORF">PILCRDRAFT_825676</name>
</gene>
<dbReference type="Gene3D" id="3.40.50.720">
    <property type="entry name" value="NAD(P)-binding Rossmann-like Domain"/>
    <property type="match status" value="1"/>
</dbReference>
<protein>
    <recommendedName>
        <fullName evidence="1">Enoyl reductase (ER) domain-containing protein</fullName>
    </recommendedName>
</protein>